<dbReference type="PANTHER" id="PTHR13929:SF0">
    <property type="entry name" value="UBIA PRENYLTRANSFERASE DOMAIN-CONTAINING PROTEIN 1"/>
    <property type="match status" value="1"/>
</dbReference>
<dbReference type="GO" id="GO:0016020">
    <property type="term" value="C:membrane"/>
    <property type="evidence" value="ECO:0007669"/>
    <property type="project" value="UniProtKB-SubCell"/>
</dbReference>
<evidence type="ECO:0000256" key="7">
    <source>
        <dbReference type="ARBA" id="ARBA00023136"/>
    </source>
</evidence>
<evidence type="ECO:0000313" key="9">
    <source>
        <dbReference type="EMBL" id="KAL0357054.1"/>
    </source>
</evidence>
<reference evidence="9" key="1">
    <citation type="submission" date="2020-06" db="EMBL/GenBank/DDBJ databases">
        <authorList>
            <person name="Li T."/>
            <person name="Hu X."/>
            <person name="Zhang T."/>
            <person name="Song X."/>
            <person name="Zhang H."/>
            <person name="Dai N."/>
            <person name="Sheng W."/>
            <person name="Hou X."/>
            <person name="Wei L."/>
        </authorList>
    </citation>
    <scope>NUCLEOTIDE SEQUENCE</scope>
    <source>
        <strain evidence="9">KEN8</strain>
        <tissue evidence="9">Leaf</tissue>
    </source>
</reference>
<comment type="caution">
    <text evidence="9">The sequence shown here is derived from an EMBL/GenBank/DDBJ whole genome shotgun (WGS) entry which is preliminary data.</text>
</comment>
<dbReference type="InterPro" id="IPR026046">
    <property type="entry name" value="UBIAD1"/>
</dbReference>
<feature type="transmembrane region" description="Helical" evidence="8">
    <location>
        <begin position="327"/>
        <end position="344"/>
    </location>
</feature>
<keyword evidence="3" id="KW-0474">Menaquinone biosynthesis</keyword>
<reference evidence="9" key="2">
    <citation type="journal article" date="2024" name="Plant">
        <title>Genomic evolution and insights into agronomic trait innovations of Sesamum species.</title>
        <authorList>
            <person name="Miao H."/>
            <person name="Wang L."/>
            <person name="Qu L."/>
            <person name="Liu H."/>
            <person name="Sun Y."/>
            <person name="Le M."/>
            <person name="Wang Q."/>
            <person name="Wei S."/>
            <person name="Zheng Y."/>
            <person name="Lin W."/>
            <person name="Duan Y."/>
            <person name="Cao H."/>
            <person name="Xiong S."/>
            <person name="Wang X."/>
            <person name="Wei L."/>
            <person name="Li C."/>
            <person name="Ma Q."/>
            <person name="Ju M."/>
            <person name="Zhao R."/>
            <person name="Li G."/>
            <person name="Mu C."/>
            <person name="Tian Q."/>
            <person name="Mei H."/>
            <person name="Zhang T."/>
            <person name="Gao T."/>
            <person name="Zhang H."/>
        </authorList>
    </citation>
    <scope>NUCLEOTIDE SEQUENCE</scope>
    <source>
        <strain evidence="9">KEN8</strain>
    </source>
</reference>
<proteinExistence type="predicted"/>
<dbReference type="PANTHER" id="PTHR13929">
    <property type="entry name" value="1,4-DIHYDROXY-2-NAPHTHOATE OCTAPRENYLTRANSFERASE"/>
    <property type="match status" value="1"/>
</dbReference>
<accession>A0AAW2PQ82</accession>
<name>A0AAW2PQ82_9LAMI</name>
<dbReference type="AlphaFoldDB" id="A0AAW2PQ82"/>
<feature type="transmembrane region" description="Helical" evidence="8">
    <location>
        <begin position="184"/>
        <end position="204"/>
    </location>
</feature>
<keyword evidence="5 8" id="KW-0812">Transmembrane</keyword>
<keyword evidence="4" id="KW-0808">Transferase</keyword>
<dbReference type="InterPro" id="IPR000537">
    <property type="entry name" value="UbiA_prenyltransferase"/>
</dbReference>
<gene>
    <name evidence="9" type="ORF">Scaly_1391100</name>
</gene>
<dbReference type="Pfam" id="PF01040">
    <property type="entry name" value="UbiA"/>
    <property type="match status" value="1"/>
</dbReference>
<feature type="transmembrane region" description="Helical" evidence="8">
    <location>
        <begin position="111"/>
        <end position="130"/>
    </location>
</feature>
<evidence type="ECO:0000256" key="5">
    <source>
        <dbReference type="ARBA" id="ARBA00022692"/>
    </source>
</evidence>
<protein>
    <submittedName>
        <fullName evidence="9">2-carboxy-1,4-naphthoquinone phytyltransferase, chloroplastic</fullName>
    </submittedName>
</protein>
<evidence type="ECO:0000256" key="2">
    <source>
        <dbReference type="ARBA" id="ARBA00004863"/>
    </source>
</evidence>
<evidence type="ECO:0000256" key="3">
    <source>
        <dbReference type="ARBA" id="ARBA00022428"/>
    </source>
</evidence>
<dbReference type="InterPro" id="IPR044878">
    <property type="entry name" value="UbiA_sf"/>
</dbReference>
<feature type="transmembrane region" description="Helical" evidence="8">
    <location>
        <begin position="139"/>
        <end position="156"/>
    </location>
</feature>
<comment type="subcellular location">
    <subcellularLocation>
        <location evidence="1">Membrane</location>
        <topology evidence="1">Multi-pass membrane protein</topology>
    </subcellularLocation>
</comment>
<dbReference type="Gene3D" id="1.10.357.140">
    <property type="entry name" value="UbiA prenyltransferase"/>
    <property type="match status" value="1"/>
</dbReference>
<feature type="transmembrane region" description="Helical" evidence="8">
    <location>
        <begin position="350"/>
        <end position="370"/>
    </location>
</feature>
<evidence type="ECO:0000256" key="6">
    <source>
        <dbReference type="ARBA" id="ARBA00022989"/>
    </source>
</evidence>
<keyword evidence="6 8" id="KW-1133">Transmembrane helix</keyword>
<dbReference type="EMBL" id="JACGWM010000008">
    <property type="protein sequence ID" value="KAL0357054.1"/>
    <property type="molecule type" value="Genomic_DNA"/>
</dbReference>
<dbReference type="GO" id="GO:0004659">
    <property type="term" value="F:prenyltransferase activity"/>
    <property type="evidence" value="ECO:0007669"/>
    <property type="project" value="InterPro"/>
</dbReference>
<evidence type="ECO:0000256" key="4">
    <source>
        <dbReference type="ARBA" id="ARBA00022679"/>
    </source>
</evidence>
<comment type="pathway">
    <text evidence="2">Quinol/quinone metabolism; menaquinone biosynthesis.</text>
</comment>
<feature type="transmembrane region" description="Helical" evidence="8">
    <location>
        <begin position="390"/>
        <end position="408"/>
    </location>
</feature>
<evidence type="ECO:0000256" key="8">
    <source>
        <dbReference type="SAM" id="Phobius"/>
    </source>
</evidence>
<sequence length="426" mass="46957">MAAAAAFCNVNNGYGIKKLRQDNNNLVKNHHLQRNYSTLYGVQGPLLRSYNTTQTRYDQAFTSILRTKQEHARNRSLLECRAERGTALTEQQVEKDEDVSRATLIWRAIKLPMYTVGLIPASVGAAAAYLETGYFSPERYFGSLAAFVLIIAWVNLSNDVYDYDTGADKNKKESVVNLVGSRTAINVIAWLLLVLGSGGLSWVAEEAGSPHSLLLLACTVFCCYIYQCPPFRLSYLGLGEPLCFAAFGPFATIGFLFAPERHKRAANIQHRHLSINSCWLYVVLDPLMQSFPPGDSSLTICVSIKDDEAVGKISPLVRLGTEAGANVVKMAVLGLYWLVFAFGLSDTLPYASLIFCTTTLPMGNLVVNFVQENHKDKSKIFMAKYFSVRLHTIFGAALTAGLVASRLLPGEQLPELIDNLKLHLGV</sequence>
<keyword evidence="7 8" id="KW-0472">Membrane</keyword>
<evidence type="ECO:0000256" key="1">
    <source>
        <dbReference type="ARBA" id="ARBA00004141"/>
    </source>
</evidence>
<dbReference type="CDD" id="cd13962">
    <property type="entry name" value="PT_UbiA_UBIAD1"/>
    <property type="match status" value="1"/>
</dbReference>
<dbReference type="GO" id="GO:0009234">
    <property type="term" value="P:menaquinone biosynthetic process"/>
    <property type="evidence" value="ECO:0007669"/>
    <property type="project" value="UniProtKB-KW"/>
</dbReference>
<feature type="transmembrane region" description="Helical" evidence="8">
    <location>
        <begin position="233"/>
        <end position="258"/>
    </location>
</feature>
<dbReference type="GO" id="GO:0042372">
    <property type="term" value="P:phylloquinone biosynthetic process"/>
    <property type="evidence" value="ECO:0007669"/>
    <property type="project" value="TreeGrafter"/>
</dbReference>
<organism evidence="9">
    <name type="scientific">Sesamum calycinum</name>
    <dbReference type="NCBI Taxonomy" id="2727403"/>
    <lineage>
        <taxon>Eukaryota</taxon>
        <taxon>Viridiplantae</taxon>
        <taxon>Streptophyta</taxon>
        <taxon>Embryophyta</taxon>
        <taxon>Tracheophyta</taxon>
        <taxon>Spermatophyta</taxon>
        <taxon>Magnoliopsida</taxon>
        <taxon>eudicotyledons</taxon>
        <taxon>Gunneridae</taxon>
        <taxon>Pentapetalae</taxon>
        <taxon>asterids</taxon>
        <taxon>lamiids</taxon>
        <taxon>Lamiales</taxon>
        <taxon>Pedaliaceae</taxon>
        <taxon>Sesamum</taxon>
    </lineage>
</organism>